<proteinExistence type="predicted"/>
<evidence type="ECO:0008006" key="4">
    <source>
        <dbReference type="Google" id="ProtNLM"/>
    </source>
</evidence>
<sequence length="101" mass="11685">MCLVPLLLLWVLLLMFGWDSTTPIGAYDGADTFFFDDKFGNCVRIKKQQRRSIRQIRNTLSETTCNVIFYGDLCTVAILKQDTAYNYHQISHVRQQAKCCL</sequence>
<evidence type="ECO:0000256" key="1">
    <source>
        <dbReference type="SAM" id="SignalP"/>
    </source>
</evidence>
<dbReference type="Proteomes" id="UP000193560">
    <property type="component" value="Unassembled WGS sequence"/>
</dbReference>
<evidence type="ECO:0000313" key="2">
    <source>
        <dbReference type="EMBL" id="ORZ16568.1"/>
    </source>
</evidence>
<reference evidence="2 3" key="1">
    <citation type="submission" date="2016-07" db="EMBL/GenBank/DDBJ databases">
        <title>Pervasive Adenine N6-methylation of Active Genes in Fungi.</title>
        <authorList>
            <consortium name="DOE Joint Genome Institute"/>
            <person name="Mondo S.J."/>
            <person name="Dannebaum R.O."/>
            <person name="Kuo R.C."/>
            <person name="Labutti K."/>
            <person name="Haridas S."/>
            <person name="Kuo A."/>
            <person name="Salamov A."/>
            <person name="Ahrendt S.R."/>
            <person name="Lipzen A."/>
            <person name="Sullivan W."/>
            <person name="Andreopoulos W.B."/>
            <person name="Clum A."/>
            <person name="Lindquist E."/>
            <person name="Daum C."/>
            <person name="Ramamoorthy G.K."/>
            <person name="Gryganskyi A."/>
            <person name="Culley D."/>
            <person name="Magnuson J.K."/>
            <person name="James T.Y."/>
            <person name="O'Malley M.A."/>
            <person name="Stajich J.E."/>
            <person name="Spatafora J.W."/>
            <person name="Visel A."/>
            <person name="Grigoriev I.V."/>
        </authorList>
    </citation>
    <scope>NUCLEOTIDE SEQUENCE [LARGE SCALE GENOMIC DNA]</scope>
    <source>
        <strain evidence="2 3">NRRL 1336</strain>
    </source>
</reference>
<gene>
    <name evidence="2" type="ORF">BCR42DRAFT_491592</name>
</gene>
<dbReference type="EMBL" id="MCGE01000011">
    <property type="protein sequence ID" value="ORZ16568.1"/>
    <property type="molecule type" value="Genomic_DNA"/>
</dbReference>
<feature type="chain" id="PRO_5013185568" description="Secreted protein" evidence="1">
    <location>
        <begin position="22"/>
        <end position="101"/>
    </location>
</feature>
<evidence type="ECO:0000313" key="3">
    <source>
        <dbReference type="Proteomes" id="UP000193560"/>
    </source>
</evidence>
<organism evidence="2 3">
    <name type="scientific">Absidia repens</name>
    <dbReference type="NCBI Taxonomy" id="90262"/>
    <lineage>
        <taxon>Eukaryota</taxon>
        <taxon>Fungi</taxon>
        <taxon>Fungi incertae sedis</taxon>
        <taxon>Mucoromycota</taxon>
        <taxon>Mucoromycotina</taxon>
        <taxon>Mucoromycetes</taxon>
        <taxon>Mucorales</taxon>
        <taxon>Cunninghamellaceae</taxon>
        <taxon>Absidia</taxon>
    </lineage>
</organism>
<keyword evidence="1" id="KW-0732">Signal</keyword>
<feature type="signal peptide" evidence="1">
    <location>
        <begin position="1"/>
        <end position="21"/>
    </location>
</feature>
<accession>A0A1X2IHF3</accession>
<comment type="caution">
    <text evidence="2">The sequence shown here is derived from an EMBL/GenBank/DDBJ whole genome shotgun (WGS) entry which is preliminary data.</text>
</comment>
<protein>
    <recommendedName>
        <fullName evidence="4">Secreted protein</fullName>
    </recommendedName>
</protein>
<dbReference type="AlphaFoldDB" id="A0A1X2IHF3"/>
<name>A0A1X2IHF3_9FUNG</name>
<keyword evidence="3" id="KW-1185">Reference proteome</keyword>